<gene>
    <name evidence="2" type="ORF">GUJ93_ZPchr0007g5284</name>
</gene>
<organism evidence="2 3">
    <name type="scientific">Zizania palustris</name>
    <name type="common">Northern wild rice</name>
    <dbReference type="NCBI Taxonomy" id="103762"/>
    <lineage>
        <taxon>Eukaryota</taxon>
        <taxon>Viridiplantae</taxon>
        <taxon>Streptophyta</taxon>
        <taxon>Embryophyta</taxon>
        <taxon>Tracheophyta</taxon>
        <taxon>Spermatophyta</taxon>
        <taxon>Magnoliopsida</taxon>
        <taxon>Liliopsida</taxon>
        <taxon>Poales</taxon>
        <taxon>Poaceae</taxon>
        <taxon>BOP clade</taxon>
        <taxon>Oryzoideae</taxon>
        <taxon>Oryzeae</taxon>
        <taxon>Zizaniinae</taxon>
        <taxon>Zizania</taxon>
    </lineage>
</organism>
<protein>
    <submittedName>
        <fullName evidence="2">Uncharacterized protein</fullName>
    </submittedName>
</protein>
<reference evidence="2" key="2">
    <citation type="submission" date="2021-02" db="EMBL/GenBank/DDBJ databases">
        <authorList>
            <person name="Kimball J.A."/>
            <person name="Haas M.W."/>
            <person name="Macchietto M."/>
            <person name="Kono T."/>
            <person name="Duquette J."/>
            <person name="Shao M."/>
        </authorList>
    </citation>
    <scope>NUCLEOTIDE SEQUENCE</scope>
    <source>
        <tissue evidence="2">Fresh leaf tissue</tissue>
    </source>
</reference>
<name>A0A8J5TDX6_ZIZPA</name>
<feature type="compositionally biased region" description="Basic and acidic residues" evidence="1">
    <location>
        <begin position="110"/>
        <end position="120"/>
    </location>
</feature>
<accession>A0A8J5TDX6</accession>
<evidence type="ECO:0000313" key="3">
    <source>
        <dbReference type="Proteomes" id="UP000729402"/>
    </source>
</evidence>
<feature type="region of interest" description="Disordered" evidence="1">
    <location>
        <begin position="107"/>
        <end position="132"/>
    </location>
</feature>
<dbReference type="AlphaFoldDB" id="A0A8J5TDX6"/>
<proteinExistence type="predicted"/>
<evidence type="ECO:0000256" key="1">
    <source>
        <dbReference type="SAM" id="MobiDB-lite"/>
    </source>
</evidence>
<sequence length="132" mass="14548">MQVAEARLAAGLWRRGPTARRGDGLQRRGPYAGCRGAARLRQRVDGLRRAVLAPALRDPRPRPHAFSLPSSASRAVANVRRSPPRWPRRSRVTLSCASVDVPKLECASSARKEKAIRKEPEDEGEGGRSTFK</sequence>
<feature type="region of interest" description="Disordered" evidence="1">
    <location>
        <begin position="55"/>
        <end position="91"/>
    </location>
</feature>
<reference evidence="2" key="1">
    <citation type="journal article" date="2021" name="bioRxiv">
        <title>Whole Genome Assembly and Annotation of Northern Wild Rice, Zizania palustris L., Supports a Whole Genome Duplication in the Zizania Genus.</title>
        <authorList>
            <person name="Haas M."/>
            <person name="Kono T."/>
            <person name="Macchietto M."/>
            <person name="Millas R."/>
            <person name="McGilp L."/>
            <person name="Shao M."/>
            <person name="Duquette J."/>
            <person name="Hirsch C.N."/>
            <person name="Kimball J."/>
        </authorList>
    </citation>
    <scope>NUCLEOTIDE SEQUENCE</scope>
    <source>
        <tissue evidence="2">Fresh leaf tissue</tissue>
    </source>
</reference>
<dbReference type="EMBL" id="JAAALK010000282">
    <property type="protein sequence ID" value="KAG8079853.1"/>
    <property type="molecule type" value="Genomic_DNA"/>
</dbReference>
<keyword evidence="3" id="KW-1185">Reference proteome</keyword>
<comment type="caution">
    <text evidence="2">The sequence shown here is derived from an EMBL/GenBank/DDBJ whole genome shotgun (WGS) entry which is preliminary data.</text>
</comment>
<evidence type="ECO:0000313" key="2">
    <source>
        <dbReference type="EMBL" id="KAG8079853.1"/>
    </source>
</evidence>
<feature type="compositionally biased region" description="Basic residues" evidence="1">
    <location>
        <begin position="82"/>
        <end position="91"/>
    </location>
</feature>
<dbReference type="Proteomes" id="UP000729402">
    <property type="component" value="Unassembled WGS sequence"/>
</dbReference>